<dbReference type="OrthoDB" id="3612651at2759"/>
<name>A0A2S4Q1L3_9PEZI</name>
<reference evidence="2 3" key="1">
    <citation type="submission" date="2017-10" db="EMBL/GenBank/DDBJ databases">
        <title>Development of genomic resources for the powdery mildew, Erysiphe pulchra.</title>
        <authorList>
            <person name="Wadl P.A."/>
            <person name="Mack B.M."/>
            <person name="Moore G."/>
            <person name="Beltz S.B."/>
        </authorList>
    </citation>
    <scope>NUCLEOTIDE SEQUENCE [LARGE SCALE GENOMIC DNA]</scope>
    <source>
        <strain evidence="2">Cflorida</strain>
    </source>
</reference>
<organism evidence="2 3">
    <name type="scientific">Erysiphe pulchra</name>
    <dbReference type="NCBI Taxonomy" id="225359"/>
    <lineage>
        <taxon>Eukaryota</taxon>
        <taxon>Fungi</taxon>
        <taxon>Dikarya</taxon>
        <taxon>Ascomycota</taxon>
        <taxon>Pezizomycotina</taxon>
        <taxon>Leotiomycetes</taxon>
        <taxon>Erysiphales</taxon>
        <taxon>Erysiphaceae</taxon>
        <taxon>Erysiphe</taxon>
    </lineage>
</organism>
<proteinExistence type="predicted"/>
<accession>A0A2S4Q1L3</accession>
<evidence type="ECO:0000313" key="2">
    <source>
        <dbReference type="EMBL" id="POS88175.1"/>
    </source>
</evidence>
<dbReference type="Proteomes" id="UP000237438">
    <property type="component" value="Unassembled WGS sequence"/>
</dbReference>
<protein>
    <submittedName>
        <fullName evidence="2">Uncharacterized protein</fullName>
    </submittedName>
</protein>
<keyword evidence="3" id="KW-1185">Reference proteome</keyword>
<evidence type="ECO:0000313" key="3">
    <source>
        <dbReference type="Proteomes" id="UP000237438"/>
    </source>
</evidence>
<sequence>MAPPACDKKRDFSETLDPKSHVQKSANNAGRAQPRAITLTRSVEKANVVVSKIATVQESLAVASLSTQPSVSTMDIDTECQDTTCSQKEDVPAQNVKLMIKPGDLLNLVGPCLKEMEIECSSAGTGFLALTNEGVSRATGGEKMFLRTIDDPHKTQTTQDKSKASWVPRAANGNNISRNNPIRPSPPRSSPPQGRSLQDRGIMIHFRKDHEARKIDFLLL</sequence>
<feature type="compositionally biased region" description="Low complexity" evidence="1">
    <location>
        <begin position="169"/>
        <end position="182"/>
    </location>
</feature>
<feature type="region of interest" description="Disordered" evidence="1">
    <location>
        <begin position="1"/>
        <end position="33"/>
    </location>
</feature>
<feature type="region of interest" description="Disordered" evidence="1">
    <location>
        <begin position="147"/>
        <end position="198"/>
    </location>
</feature>
<evidence type="ECO:0000256" key="1">
    <source>
        <dbReference type="SAM" id="MobiDB-lite"/>
    </source>
</evidence>
<gene>
    <name evidence="2" type="ORF">EPUL_000180</name>
</gene>
<dbReference type="AlphaFoldDB" id="A0A2S4Q1L3"/>
<feature type="compositionally biased region" description="Basic and acidic residues" evidence="1">
    <location>
        <begin position="1"/>
        <end position="20"/>
    </location>
</feature>
<dbReference type="EMBL" id="PEDP01000023">
    <property type="protein sequence ID" value="POS88175.1"/>
    <property type="molecule type" value="Genomic_DNA"/>
</dbReference>
<comment type="caution">
    <text evidence="2">The sequence shown here is derived from an EMBL/GenBank/DDBJ whole genome shotgun (WGS) entry which is preliminary data.</text>
</comment>